<evidence type="ECO:0000313" key="2">
    <source>
        <dbReference type="Proteomes" id="UP001328107"/>
    </source>
</evidence>
<dbReference type="Proteomes" id="UP001328107">
    <property type="component" value="Unassembled WGS sequence"/>
</dbReference>
<comment type="caution">
    <text evidence="1">The sequence shown here is derived from an EMBL/GenBank/DDBJ whole genome shotgun (WGS) entry which is preliminary data.</text>
</comment>
<name>A0AAN5I690_9BILA</name>
<reference evidence="2" key="1">
    <citation type="submission" date="2022-10" db="EMBL/GenBank/DDBJ databases">
        <title>Genome assembly of Pristionchus species.</title>
        <authorList>
            <person name="Yoshida K."/>
            <person name="Sommer R.J."/>
        </authorList>
    </citation>
    <scope>NUCLEOTIDE SEQUENCE [LARGE SCALE GENOMIC DNA]</scope>
    <source>
        <strain evidence="2">RS5460</strain>
    </source>
</reference>
<protein>
    <submittedName>
        <fullName evidence="1">Uncharacterized protein</fullName>
    </submittedName>
</protein>
<accession>A0AAN5I690</accession>
<dbReference type="EMBL" id="BTRK01000005">
    <property type="protein sequence ID" value="GMR52875.1"/>
    <property type="molecule type" value="Genomic_DNA"/>
</dbReference>
<organism evidence="1 2">
    <name type="scientific">Pristionchus mayeri</name>
    <dbReference type="NCBI Taxonomy" id="1317129"/>
    <lineage>
        <taxon>Eukaryota</taxon>
        <taxon>Metazoa</taxon>
        <taxon>Ecdysozoa</taxon>
        <taxon>Nematoda</taxon>
        <taxon>Chromadorea</taxon>
        <taxon>Rhabditida</taxon>
        <taxon>Rhabditina</taxon>
        <taxon>Diplogasteromorpha</taxon>
        <taxon>Diplogasteroidea</taxon>
        <taxon>Neodiplogasteridae</taxon>
        <taxon>Pristionchus</taxon>
    </lineage>
</organism>
<keyword evidence="2" id="KW-1185">Reference proteome</keyword>
<sequence>MLCTQLFDGKQIPSVCMNDVNTEEEFNSFLNFISKANPRHIDFGFNLTPLTNEKVVGLFPLADNVESICLYAPVLFDDEFDHVSFIREFISRKYLPSQWE</sequence>
<dbReference type="AlphaFoldDB" id="A0AAN5I690"/>
<proteinExistence type="predicted"/>
<gene>
    <name evidence="1" type="ORF">PMAYCL1PPCAC_23070</name>
</gene>
<evidence type="ECO:0000313" key="1">
    <source>
        <dbReference type="EMBL" id="GMR52875.1"/>
    </source>
</evidence>